<organism evidence="1 2">
    <name type="scientific">Ambrosia artemisiifolia</name>
    <name type="common">Common ragweed</name>
    <dbReference type="NCBI Taxonomy" id="4212"/>
    <lineage>
        <taxon>Eukaryota</taxon>
        <taxon>Viridiplantae</taxon>
        <taxon>Streptophyta</taxon>
        <taxon>Embryophyta</taxon>
        <taxon>Tracheophyta</taxon>
        <taxon>Spermatophyta</taxon>
        <taxon>Magnoliopsida</taxon>
        <taxon>eudicotyledons</taxon>
        <taxon>Gunneridae</taxon>
        <taxon>Pentapetalae</taxon>
        <taxon>asterids</taxon>
        <taxon>campanulids</taxon>
        <taxon>Asterales</taxon>
        <taxon>Asteraceae</taxon>
        <taxon>Asteroideae</taxon>
        <taxon>Heliantheae alliance</taxon>
        <taxon>Heliantheae</taxon>
        <taxon>Ambrosia</taxon>
    </lineage>
</organism>
<sequence length="137" mass="15283">GARLTQPVVRRDKGLRNYKINRGGGTFEDRDGGKMSIVHVQHGETSKRGKPKVAEFSDPRLWTIDRKNKCEIFTANIADSPVSTPKATDPVAANRIHPNDQRKISQYLHLYTSSSVLPSRYLQDKAMTIGIAYSSVT</sequence>
<evidence type="ECO:0000313" key="1">
    <source>
        <dbReference type="EMBL" id="KAI7757023.1"/>
    </source>
</evidence>
<accession>A0AAD5DAH1</accession>
<name>A0AAD5DAH1_AMBAR</name>
<comment type="caution">
    <text evidence="1">The sequence shown here is derived from an EMBL/GenBank/DDBJ whole genome shotgun (WGS) entry which is preliminary data.</text>
</comment>
<feature type="non-terminal residue" evidence="1">
    <location>
        <position position="137"/>
    </location>
</feature>
<protein>
    <submittedName>
        <fullName evidence="1">Uncharacterized protein</fullName>
    </submittedName>
</protein>
<dbReference type="EMBL" id="JAMZMK010000193">
    <property type="protein sequence ID" value="KAI7757023.1"/>
    <property type="molecule type" value="Genomic_DNA"/>
</dbReference>
<proteinExistence type="predicted"/>
<dbReference type="Proteomes" id="UP001206925">
    <property type="component" value="Unassembled WGS sequence"/>
</dbReference>
<gene>
    <name evidence="1" type="ORF">M8C21_007173</name>
</gene>
<evidence type="ECO:0000313" key="2">
    <source>
        <dbReference type="Proteomes" id="UP001206925"/>
    </source>
</evidence>
<keyword evidence="2" id="KW-1185">Reference proteome</keyword>
<reference evidence="1" key="1">
    <citation type="submission" date="2022-06" db="EMBL/GenBank/DDBJ databases">
        <title>Uncovering the hologenomic basis of an extraordinary plant invasion.</title>
        <authorList>
            <person name="Bieker V.C."/>
            <person name="Martin M.D."/>
            <person name="Gilbert T."/>
            <person name="Hodgins K."/>
            <person name="Battlay P."/>
            <person name="Petersen B."/>
            <person name="Wilson J."/>
        </authorList>
    </citation>
    <scope>NUCLEOTIDE SEQUENCE</scope>
    <source>
        <strain evidence="1">AA19_3_7</strain>
        <tissue evidence="1">Leaf</tissue>
    </source>
</reference>
<dbReference type="AlphaFoldDB" id="A0AAD5DAH1"/>
<dbReference type="Gene3D" id="1.10.20.140">
    <property type="match status" value="1"/>
</dbReference>